<dbReference type="AlphaFoldDB" id="A0A855WXN4"/>
<proteinExistence type="predicted"/>
<dbReference type="SUPFAM" id="SSF160996">
    <property type="entry name" value="HI0933 insert domain-like"/>
    <property type="match status" value="1"/>
</dbReference>
<protein>
    <submittedName>
        <fullName evidence="2">Aminoacetone oxidase family FAD-binding enzyme</fullName>
    </submittedName>
</protein>
<dbReference type="Proteomes" id="UP000250918">
    <property type="component" value="Unassembled WGS sequence"/>
</dbReference>
<evidence type="ECO:0000259" key="1">
    <source>
        <dbReference type="Pfam" id="PF03486"/>
    </source>
</evidence>
<dbReference type="PANTHER" id="PTHR42887">
    <property type="entry name" value="OS12G0638800 PROTEIN"/>
    <property type="match status" value="1"/>
</dbReference>
<accession>A0A855WXN4</accession>
<dbReference type="InterPro" id="IPR036188">
    <property type="entry name" value="FAD/NAD-bd_sf"/>
</dbReference>
<evidence type="ECO:0000313" key="3">
    <source>
        <dbReference type="Proteomes" id="UP000250918"/>
    </source>
</evidence>
<dbReference type="InterPro" id="IPR023166">
    <property type="entry name" value="BaiN-like_dom_sf"/>
</dbReference>
<comment type="caution">
    <text evidence="2">The sequence shown here is derived from an EMBL/GenBank/DDBJ whole genome shotgun (WGS) entry which is preliminary data.</text>
</comment>
<dbReference type="SUPFAM" id="SSF51905">
    <property type="entry name" value="FAD/NAD(P)-binding domain"/>
    <property type="match status" value="1"/>
</dbReference>
<dbReference type="EMBL" id="PQAP01000154">
    <property type="protein sequence ID" value="PWB70115.1"/>
    <property type="molecule type" value="Genomic_DNA"/>
</dbReference>
<dbReference type="InterPro" id="IPR057661">
    <property type="entry name" value="RsdA/BaiN/AoA(So)_Rossmann"/>
</dbReference>
<feature type="non-terminal residue" evidence="2">
    <location>
        <position position="1"/>
    </location>
</feature>
<gene>
    <name evidence="2" type="ORF">C3F09_09490</name>
</gene>
<organism evidence="2 3">
    <name type="scientific">candidate division GN15 bacterium</name>
    <dbReference type="NCBI Taxonomy" id="2072418"/>
    <lineage>
        <taxon>Bacteria</taxon>
        <taxon>candidate division GN15</taxon>
    </lineage>
</organism>
<sequence length="121" mass="13433">KQVHVDSPLPIPKRYWNNTIHYLGIAEETTWSGLTKEQLNTIVAELKDARFEVSGKGIFKEEFVTCGGVSLKEIDFKRMQSILRPGLYFAGEVLDIDGLTGGFNLQAAWSTGWIAGNAMAE</sequence>
<reference evidence="2 3" key="1">
    <citation type="journal article" date="2018" name="ISME J.">
        <title>A methanotrophic archaeon couples anaerobic oxidation of methane to Fe(III) reduction.</title>
        <authorList>
            <person name="Cai C."/>
            <person name="Leu A.O."/>
            <person name="Xie G.J."/>
            <person name="Guo J."/>
            <person name="Feng Y."/>
            <person name="Zhao J.X."/>
            <person name="Tyson G.W."/>
            <person name="Yuan Z."/>
            <person name="Hu S."/>
        </authorList>
    </citation>
    <scope>NUCLEOTIDE SEQUENCE [LARGE SCALE GENOMIC DNA]</scope>
    <source>
        <strain evidence="2">FeB_12</strain>
    </source>
</reference>
<dbReference type="Gene3D" id="2.40.30.10">
    <property type="entry name" value="Translation factors"/>
    <property type="match status" value="1"/>
</dbReference>
<feature type="domain" description="RsdA/BaiN/AoA(So)-like Rossmann fold-like" evidence="1">
    <location>
        <begin position="45"/>
        <end position="117"/>
    </location>
</feature>
<dbReference type="InterPro" id="IPR004792">
    <property type="entry name" value="BaiN-like"/>
</dbReference>
<name>A0A855WXN4_9BACT</name>
<evidence type="ECO:0000313" key="2">
    <source>
        <dbReference type="EMBL" id="PWB70115.1"/>
    </source>
</evidence>
<dbReference type="Gene3D" id="3.50.50.60">
    <property type="entry name" value="FAD/NAD(P)-binding domain"/>
    <property type="match status" value="1"/>
</dbReference>
<dbReference type="PANTHER" id="PTHR42887:SF2">
    <property type="entry name" value="OS12G0638800 PROTEIN"/>
    <property type="match status" value="1"/>
</dbReference>
<dbReference type="Pfam" id="PF03486">
    <property type="entry name" value="HI0933_like"/>
    <property type="match status" value="1"/>
</dbReference>
<dbReference type="Gene3D" id="1.10.8.260">
    <property type="entry name" value="HI0933 insert domain-like"/>
    <property type="match status" value="1"/>
</dbReference>